<organism evidence="1">
    <name type="scientific">uncultured Caudovirales phage</name>
    <dbReference type="NCBI Taxonomy" id="2100421"/>
    <lineage>
        <taxon>Viruses</taxon>
        <taxon>Duplodnaviria</taxon>
        <taxon>Heunggongvirae</taxon>
        <taxon>Uroviricota</taxon>
        <taxon>Caudoviricetes</taxon>
        <taxon>Peduoviridae</taxon>
        <taxon>Maltschvirus</taxon>
        <taxon>Maltschvirus maltsch</taxon>
    </lineage>
</organism>
<gene>
    <name evidence="1" type="ORF">UFOVP196_35</name>
</gene>
<dbReference type="Gene3D" id="3.60.20.10">
    <property type="entry name" value="Glutamine Phosphoribosylpyrophosphate, subunit 1, domain 1"/>
    <property type="match status" value="1"/>
</dbReference>
<sequence>MTCIVGLEHDGTVTIGGDAAAVEDTRLTRYTEPKVFIVGEYLIGYCDSFRMGQLLQYRLKVPRQITDDDMSHMCTVFVDACRKLFHQGGFAKSSDNEDAGGVFLVGYRGALYCIDEDYHVGRSMLGYEAIGCGDHLALGSLASTSGDPEARVQMALYAAALHSTSVCEPFTVLTQSTQEP</sequence>
<proteinExistence type="predicted"/>
<reference evidence="1" key="1">
    <citation type="submission" date="2020-05" db="EMBL/GenBank/DDBJ databases">
        <authorList>
            <person name="Chiriac C."/>
            <person name="Salcher M."/>
            <person name="Ghai R."/>
            <person name="Kavagutti S V."/>
        </authorList>
    </citation>
    <scope>NUCLEOTIDE SEQUENCE</scope>
</reference>
<dbReference type="SUPFAM" id="SSF56235">
    <property type="entry name" value="N-terminal nucleophile aminohydrolases (Ntn hydrolases)"/>
    <property type="match status" value="1"/>
</dbReference>
<name>A0A6J7WJ17_9CAUD</name>
<dbReference type="EMBL" id="LR798235">
    <property type="protein sequence ID" value="CAB5212606.1"/>
    <property type="molecule type" value="Genomic_DNA"/>
</dbReference>
<protein>
    <submittedName>
        <fullName evidence="1">Uncharacterized protein</fullName>
    </submittedName>
</protein>
<evidence type="ECO:0000313" key="1">
    <source>
        <dbReference type="EMBL" id="CAB5212606.1"/>
    </source>
</evidence>
<dbReference type="InterPro" id="IPR029055">
    <property type="entry name" value="Ntn_hydrolases_N"/>
</dbReference>
<accession>A0A6J7WJ17</accession>